<dbReference type="Pfam" id="PF08757">
    <property type="entry name" value="CotH"/>
    <property type="match status" value="1"/>
</dbReference>
<dbReference type="Proteomes" id="UP000660862">
    <property type="component" value="Unassembled WGS sequence"/>
</dbReference>
<evidence type="ECO:0000313" key="1">
    <source>
        <dbReference type="EMBL" id="GGG80232.1"/>
    </source>
</evidence>
<dbReference type="PROSITE" id="PS51257">
    <property type="entry name" value="PROKAR_LIPOPROTEIN"/>
    <property type="match status" value="1"/>
</dbReference>
<dbReference type="InterPro" id="IPR014867">
    <property type="entry name" value="Spore_coat_CotH_CotH2/3/7"/>
</dbReference>
<evidence type="ECO:0008006" key="3">
    <source>
        <dbReference type="Google" id="ProtNLM"/>
    </source>
</evidence>
<gene>
    <name evidence="1" type="ORF">GCM10007415_10790</name>
</gene>
<evidence type="ECO:0000313" key="2">
    <source>
        <dbReference type="Proteomes" id="UP000660862"/>
    </source>
</evidence>
<dbReference type="EMBL" id="BMER01000001">
    <property type="protein sequence ID" value="GGG80232.1"/>
    <property type="molecule type" value="Genomic_DNA"/>
</dbReference>
<protein>
    <recommendedName>
        <fullName evidence="3">CotH protein</fullName>
    </recommendedName>
</protein>
<sequence length="520" mass="59821">MKRQPPATIPLFFALSILILFTSCKKDPTVERGYQGPLQFIVEAAHNPGLPQNITLYAYHDGTVSGLISASPAIEDYTLTLKIPEHQQLWVGDSLYAADTITLRMGDPLDCVVMDDDSTRSEYRIQLFPDAGIPVFWIETEQQQPIVSKDDYLNATLRVDPGTAYEQENRLIETEIRGRGNSTWGMPKKPYRMKFKEKEPILGFEPTKNWVLLANYADKTLLRNYVTFEMGHLLMDGFTPRTRFVEVYLNGQYEGVYHLTDQIRVEEDRVAIDELEADDTDSERITGGYLLEIDERLDADRWFRSAVMDFPFTFKSPEEPNTQQFEYITDYVNQVESIIADPQVGERSAEYEALIDVASFVDFYLISEVVRNNDTGGGGIGIYLYKPRGGKLAIGPLWDYDIAMGNINYNGNDQPKGWWIKTDNRWYKALFNDAKFTQAVKARWQEIKPTLLPTILDKIDEAAFETLQTGQQRNFQRWDILNEQVWPNPVALGSYEAEVDYLKTWLSTRIDWMDTEISAW</sequence>
<dbReference type="RefSeq" id="WP_188504880.1">
    <property type="nucleotide sequence ID" value="NZ_BMER01000001.1"/>
</dbReference>
<reference evidence="1" key="1">
    <citation type="journal article" date="2014" name="Int. J. Syst. Evol. Microbiol.">
        <title>Complete genome sequence of Corynebacterium casei LMG S-19264T (=DSM 44701T), isolated from a smear-ripened cheese.</title>
        <authorList>
            <consortium name="US DOE Joint Genome Institute (JGI-PGF)"/>
            <person name="Walter F."/>
            <person name="Albersmeier A."/>
            <person name="Kalinowski J."/>
            <person name="Ruckert C."/>
        </authorList>
    </citation>
    <scope>NUCLEOTIDE SEQUENCE</scope>
    <source>
        <strain evidence="1">CGMCC 1.12195</strain>
    </source>
</reference>
<accession>A0A917HHV5</accession>
<dbReference type="AlphaFoldDB" id="A0A917HHV5"/>
<organism evidence="1 2">
    <name type="scientific">Parapedobacter pyrenivorans</name>
    <dbReference type="NCBI Taxonomy" id="1305674"/>
    <lineage>
        <taxon>Bacteria</taxon>
        <taxon>Pseudomonadati</taxon>
        <taxon>Bacteroidota</taxon>
        <taxon>Sphingobacteriia</taxon>
        <taxon>Sphingobacteriales</taxon>
        <taxon>Sphingobacteriaceae</taxon>
        <taxon>Parapedobacter</taxon>
    </lineage>
</organism>
<keyword evidence="2" id="KW-1185">Reference proteome</keyword>
<proteinExistence type="predicted"/>
<reference evidence="1" key="2">
    <citation type="submission" date="2020-09" db="EMBL/GenBank/DDBJ databases">
        <authorList>
            <person name="Sun Q."/>
            <person name="Zhou Y."/>
        </authorList>
    </citation>
    <scope>NUCLEOTIDE SEQUENCE</scope>
    <source>
        <strain evidence="1">CGMCC 1.12195</strain>
    </source>
</reference>
<name>A0A917HHV5_9SPHI</name>
<comment type="caution">
    <text evidence="1">The sequence shown here is derived from an EMBL/GenBank/DDBJ whole genome shotgun (WGS) entry which is preliminary data.</text>
</comment>